<organism evidence="2">
    <name type="scientific">hydrothermal vent metagenome</name>
    <dbReference type="NCBI Taxonomy" id="652676"/>
    <lineage>
        <taxon>unclassified sequences</taxon>
        <taxon>metagenomes</taxon>
        <taxon>ecological metagenomes</taxon>
    </lineage>
</organism>
<dbReference type="Pfam" id="PF13946">
    <property type="entry name" value="DUF4214"/>
    <property type="match status" value="1"/>
</dbReference>
<name>A0A1W1BQU2_9ZZZZ</name>
<reference evidence="2" key="1">
    <citation type="submission" date="2016-10" db="EMBL/GenBank/DDBJ databases">
        <authorList>
            <person name="de Groot N.N."/>
        </authorList>
    </citation>
    <scope>NUCLEOTIDE SEQUENCE</scope>
</reference>
<protein>
    <recommendedName>
        <fullName evidence="1">DUF4214 domain-containing protein</fullName>
    </recommendedName>
</protein>
<evidence type="ECO:0000259" key="1">
    <source>
        <dbReference type="Pfam" id="PF13946"/>
    </source>
</evidence>
<sequence>MKSFKFMFIIVIFTTFIFADKVQVEGFVERFYVTVLDRNSEEAGLNYWTNGLLSGQEAGADIARGFIFSGEFTNQATTNNEFLNVPIIIFLFITPLISL</sequence>
<evidence type="ECO:0000313" key="2">
    <source>
        <dbReference type="EMBL" id="SFV55851.1"/>
    </source>
</evidence>
<gene>
    <name evidence="2" type="ORF">MNB_SV-9-167</name>
</gene>
<feature type="domain" description="DUF4214" evidence="1">
    <location>
        <begin position="22"/>
        <end position="75"/>
    </location>
</feature>
<accession>A0A1W1BQU2</accession>
<dbReference type="EMBL" id="FPHG01000029">
    <property type="protein sequence ID" value="SFV55851.1"/>
    <property type="molecule type" value="Genomic_DNA"/>
</dbReference>
<dbReference type="AlphaFoldDB" id="A0A1W1BQU2"/>
<proteinExistence type="predicted"/>
<dbReference type="Gene3D" id="1.10.3130.20">
    <property type="entry name" value="Phycobilisome linker domain"/>
    <property type="match status" value="1"/>
</dbReference>
<dbReference type="InterPro" id="IPR025282">
    <property type="entry name" value="DUF4214"/>
</dbReference>
<dbReference type="InterPro" id="IPR038255">
    <property type="entry name" value="PBS_linker_sf"/>
</dbReference>